<dbReference type="Proteomes" id="UP001153148">
    <property type="component" value="Unassembled WGS sequence"/>
</dbReference>
<name>A0ABN7NFJ3_TIMPD</name>
<reference evidence="1" key="1">
    <citation type="submission" date="2021-03" db="EMBL/GenBank/DDBJ databases">
        <authorList>
            <person name="Tran Van P."/>
        </authorList>
    </citation>
    <scope>NUCLEOTIDE SEQUENCE</scope>
</reference>
<protein>
    <submittedName>
        <fullName evidence="1">Uncharacterized protein</fullName>
    </submittedName>
</protein>
<organism evidence="1 2">
    <name type="scientific">Timema podura</name>
    <name type="common">Walking stick</name>
    <dbReference type="NCBI Taxonomy" id="61482"/>
    <lineage>
        <taxon>Eukaryota</taxon>
        <taxon>Metazoa</taxon>
        <taxon>Ecdysozoa</taxon>
        <taxon>Arthropoda</taxon>
        <taxon>Hexapoda</taxon>
        <taxon>Insecta</taxon>
        <taxon>Pterygota</taxon>
        <taxon>Neoptera</taxon>
        <taxon>Polyneoptera</taxon>
        <taxon>Phasmatodea</taxon>
        <taxon>Timematodea</taxon>
        <taxon>Timematoidea</taxon>
        <taxon>Timematidae</taxon>
        <taxon>Timema</taxon>
    </lineage>
</organism>
<comment type="caution">
    <text evidence="1">The sequence shown here is derived from an EMBL/GenBank/DDBJ whole genome shotgun (WGS) entry which is preliminary data.</text>
</comment>
<proteinExistence type="predicted"/>
<gene>
    <name evidence="1" type="ORF">TPAB3V08_LOCUS1586</name>
</gene>
<accession>A0ABN7NFJ3</accession>
<evidence type="ECO:0000313" key="2">
    <source>
        <dbReference type="Proteomes" id="UP001153148"/>
    </source>
</evidence>
<dbReference type="EMBL" id="CAJPIN010001458">
    <property type="protein sequence ID" value="CAG2054564.1"/>
    <property type="molecule type" value="Genomic_DNA"/>
</dbReference>
<keyword evidence="2" id="KW-1185">Reference proteome</keyword>
<sequence length="124" mass="14616">MRHILKADKRRKWRCPFHIPSWSRSRDWAVIIDLLQVAAITSLANDSNVNPEMTTIYMQYQRQTVKIKKHKVYTNGSKKHKTRVAVIDKVLSLLCESMELLSGLTVLNLSCPWQHLKLYVKWRL</sequence>
<evidence type="ECO:0000313" key="1">
    <source>
        <dbReference type="EMBL" id="CAG2054564.1"/>
    </source>
</evidence>